<dbReference type="EMBL" id="CP001941">
    <property type="protein sequence ID" value="ADD07949.1"/>
    <property type="molecule type" value="Genomic_DNA"/>
</dbReference>
<evidence type="ECO:0000256" key="1">
    <source>
        <dbReference type="SAM" id="Phobius"/>
    </source>
</evidence>
<feature type="transmembrane region" description="Helical" evidence="1">
    <location>
        <begin position="7"/>
        <end position="25"/>
    </location>
</feature>
<keyword evidence="1" id="KW-0472">Membrane</keyword>
<protein>
    <recommendedName>
        <fullName evidence="4">Zinc-ribbon domain-containing protein</fullName>
    </recommendedName>
</protein>
<dbReference type="KEGG" id="abi:Aboo_0137"/>
<name>D3TBL4_ACIB4</name>
<sequence>MNAWKITALIVFIAGFTLVVLGGIYNPYTNVVDLPSGGFRGIGFNMYAGEVVNYHLTSLERFTVYIMNSTEFHKLMNNGTFNGSYYTQTGKNMNLEFKAPQKDVYYIVIANFNSQSSIEVDFVYRKGMSMPLFLGGSIIVAISIVVLLIDLYGSKQVNKNRVCPGCGREVSEEWNYCPYCRYELRDDKK</sequence>
<evidence type="ECO:0000313" key="2">
    <source>
        <dbReference type="EMBL" id="ADD07949.1"/>
    </source>
</evidence>
<feature type="transmembrane region" description="Helical" evidence="1">
    <location>
        <begin position="132"/>
        <end position="152"/>
    </location>
</feature>
<evidence type="ECO:0008006" key="4">
    <source>
        <dbReference type="Google" id="ProtNLM"/>
    </source>
</evidence>
<organism evidence="2 3">
    <name type="scientific">Aciduliprofundum boonei (strain DSM 19572 / T469)</name>
    <dbReference type="NCBI Taxonomy" id="439481"/>
    <lineage>
        <taxon>Archaea</taxon>
        <taxon>Methanobacteriati</taxon>
        <taxon>Thermoplasmatota</taxon>
        <taxon>DHVE2 group</taxon>
        <taxon>Candidatus Aciduliprofundum</taxon>
    </lineage>
</organism>
<dbReference type="Proteomes" id="UP000001400">
    <property type="component" value="Chromosome"/>
</dbReference>
<accession>D3TBL4</accession>
<keyword evidence="3" id="KW-1185">Reference proteome</keyword>
<reference evidence="2" key="1">
    <citation type="submission" date="2010-02" db="EMBL/GenBank/DDBJ databases">
        <title>Complete sequence of Aciduliprofundum boonei T469.</title>
        <authorList>
            <consortium name="US DOE Joint Genome Institute"/>
            <person name="Lucas S."/>
            <person name="Copeland A."/>
            <person name="Lapidus A."/>
            <person name="Cheng J.-F."/>
            <person name="Bruce D."/>
            <person name="Goodwin L."/>
            <person name="Pitluck S."/>
            <person name="Saunders E."/>
            <person name="Detter J.C."/>
            <person name="Han C."/>
            <person name="Tapia R."/>
            <person name="Land M."/>
            <person name="Hauser L."/>
            <person name="Kyrpides N."/>
            <person name="Mikhailova N."/>
            <person name="Flores G."/>
            <person name="Reysenbach A.-L."/>
            <person name="Woyke T."/>
        </authorList>
    </citation>
    <scope>NUCLEOTIDE SEQUENCE</scope>
    <source>
        <strain evidence="2">T469</strain>
    </source>
</reference>
<proteinExistence type="predicted"/>
<keyword evidence="1" id="KW-0812">Transmembrane</keyword>
<evidence type="ECO:0000313" key="3">
    <source>
        <dbReference type="Proteomes" id="UP000001400"/>
    </source>
</evidence>
<gene>
    <name evidence="2" type="ordered locus">Aboo_0137</name>
</gene>
<keyword evidence="1" id="KW-1133">Transmembrane helix</keyword>
<dbReference type="AlphaFoldDB" id="D3TBL4"/>
<dbReference type="RefSeq" id="WP_012997049.1">
    <property type="nucleotide sequence ID" value="NC_013926.1"/>
</dbReference>
<dbReference type="GeneID" id="71052056"/>
<dbReference type="HOGENOM" id="CLU_1431568_0_0_2"/>